<reference evidence="2" key="3">
    <citation type="submission" date="2016-06" db="UniProtKB">
        <authorList>
            <consortium name="WormBaseParasite"/>
        </authorList>
    </citation>
    <scope>IDENTIFICATION</scope>
</reference>
<reference evidence="1" key="1">
    <citation type="submission" date="2013-12" db="EMBL/GenBank/DDBJ databases">
        <authorList>
            <person name="Aslett M."/>
        </authorList>
    </citation>
    <scope>NUCLEOTIDE SEQUENCE [LARGE SCALE GENOMIC DNA]</scope>
    <source>
        <strain evidence="1">Lindley</strain>
    </source>
</reference>
<evidence type="ECO:0000313" key="2">
    <source>
        <dbReference type="WBParaSite" id="GPLIN_001639300"/>
    </source>
</evidence>
<dbReference type="AlphaFoldDB" id="A0A183CU35"/>
<protein>
    <submittedName>
        <fullName evidence="2">USP8_dimer domain-containing protein</fullName>
    </submittedName>
</protein>
<evidence type="ECO:0000313" key="1">
    <source>
        <dbReference type="Proteomes" id="UP000050741"/>
    </source>
</evidence>
<proteinExistence type="predicted"/>
<reference evidence="1" key="2">
    <citation type="submission" date="2014-05" db="EMBL/GenBank/DDBJ databases">
        <title>The genome and life-stage specific transcriptomes of Globodera pallida elucidate key aspects of plant parasitism by a cyst nematode.</title>
        <authorList>
            <person name="Cotton J.A."/>
            <person name="Lilley C.J."/>
            <person name="Jones L.M."/>
            <person name="Kikuchi T."/>
            <person name="Reid A.J."/>
            <person name="Thorpe P."/>
            <person name="Tsai I.J."/>
            <person name="Beasley H."/>
            <person name="Blok V."/>
            <person name="Cock P.J.A."/>
            <person name="Van den Akker S.E."/>
            <person name="Holroyd N."/>
            <person name="Hunt M."/>
            <person name="Mantelin S."/>
            <person name="Naghra H."/>
            <person name="Pain A."/>
            <person name="Palomares-Rius J.E."/>
            <person name="Zarowiecki M."/>
            <person name="Berriman M."/>
            <person name="Jones J.T."/>
            <person name="Urwin P.E."/>
        </authorList>
    </citation>
    <scope>NUCLEOTIDE SEQUENCE [LARGE SCALE GENOMIC DNA]</scope>
    <source>
        <strain evidence="1">Lindley</strain>
    </source>
</reference>
<organism evidence="1 2">
    <name type="scientific">Globodera pallida</name>
    <name type="common">Potato cyst nematode worm</name>
    <name type="synonym">Heterodera pallida</name>
    <dbReference type="NCBI Taxonomy" id="36090"/>
    <lineage>
        <taxon>Eukaryota</taxon>
        <taxon>Metazoa</taxon>
        <taxon>Ecdysozoa</taxon>
        <taxon>Nematoda</taxon>
        <taxon>Chromadorea</taxon>
        <taxon>Rhabditida</taxon>
        <taxon>Tylenchina</taxon>
        <taxon>Tylenchomorpha</taxon>
        <taxon>Tylenchoidea</taxon>
        <taxon>Heteroderidae</taxon>
        <taxon>Heteroderinae</taxon>
        <taxon>Globodera</taxon>
    </lineage>
</organism>
<name>A0A183CU35_GLOPA</name>
<dbReference type="WBParaSite" id="GPLIN_001639300">
    <property type="protein sequence ID" value="GPLIN_001639300"/>
    <property type="gene ID" value="GPLIN_001639300"/>
</dbReference>
<accession>A0A183CU35</accession>
<dbReference type="Proteomes" id="UP000050741">
    <property type="component" value="Unassembled WGS sequence"/>
</dbReference>
<keyword evidence="1" id="KW-1185">Reference proteome</keyword>
<sequence length="46" mass="5650">MQQLYKNAYSEYDKRELETALRGYFQYIALAYAQPKSIFPRHYDLR</sequence>